<reference evidence="2" key="1">
    <citation type="journal article" date="2024" name="FEMS Microbiol. Lett.">
        <title>Genomic insights into Spiroplasma endosymbionts that induce male-killing and protective phenotypes in the pea aphid.</title>
        <authorList>
            <person name="Arai H."/>
            <person name="Legeai F."/>
            <person name="Kageyama D."/>
            <person name="Sugio A."/>
            <person name="Simon J.C."/>
        </authorList>
    </citation>
    <scope>NUCLEOTIDE SEQUENCE [LARGE SCALE GENOMIC DNA]</scope>
    <source>
        <strain evidence="2">sAp269</strain>
    </source>
</reference>
<protein>
    <recommendedName>
        <fullName evidence="3">Lipoprotein</fullName>
    </recommendedName>
</protein>
<evidence type="ECO:0008006" key="3">
    <source>
        <dbReference type="Google" id="ProtNLM"/>
    </source>
</evidence>
<dbReference type="PROSITE" id="PS51257">
    <property type="entry name" value="PROKAR_LIPOPROTEIN"/>
    <property type="match status" value="1"/>
</dbReference>
<dbReference type="Proteomes" id="UP001473424">
    <property type="component" value="Chromosome"/>
</dbReference>
<accession>A0ABN7BXQ9</accession>
<evidence type="ECO:0000313" key="2">
    <source>
        <dbReference type="Proteomes" id="UP001473424"/>
    </source>
</evidence>
<evidence type="ECO:0000313" key="1">
    <source>
        <dbReference type="EMBL" id="BET39543.1"/>
    </source>
</evidence>
<proteinExistence type="predicted"/>
<gene>
    <name evidence="1" type="ORF">SAP269_21320</name>
</gene>
<organism evidence="1 2">
    <name type="scientific">Spiroplasma ixodetis</name>
    <dbReference type="NCBI Taxonomy" id="2141"/>
    <lineage>
        <taxon>Bacteria</taxon>
        <taxon>Bacillati</taxon>
        <taxon>Mycoplasmatota</taxon>
        <taxon>Mollicutes</taxon>
        <taxon>Entomoplasmatales</taxon>
        <taxon>Spiroplasmataceae</taxon>
        <taxon>Spiroplasma</taxon>
    </lineage>
</organism>
<sequence length="190" mass="21732">MILFFKIWVNITFVSYSTAIVACKTSESILSKSFASSYNVDDFNNLEGFGIKYNEENNTYDFLWSKLTVDLATIIVPINNTVPVQKISKDKNIEVKENELVAIYSAEDQEGLIIGSENFITIKIKLNLYKGLKQETNKVELVDQKVEYDVSLNLFVKQNLKFLTTPTVNCKADIAEFKIGWDPLYWTLIT</sequence>
<keyword evidence="2" id="KW-1185">Reference proteome</keyword>
<dbReference type="EMBL" id="AP028955">
    <property type="protein sequence ID" value="BET39543.1"/>
    <property type="molecule type" value="Genomic_DNA"/>
</dbReference>
<name>A0ABN7BXQ9_9MOLU</name>
<dbReference type="RefSeq" id="WP_353306297.1">
    <property type="nucleotide sequence ID" value="NZ_AP028955.1"/>
</dbReference>